<evidence type="ECO:0000313" key="2">
    <source>
        <dbReference type="EMBL" id="KAK4769759.1"/>
    </source>
</evidence>
<proteinExistence type="predicted"/>
<keyword evidence="1" id="KW-0175">Coiled coil</keyword>
<keyword evidence="3" id="KW-1185">Reference proteome</keyword>
<organism evidence="2 3">
    <name type="scientific">Trapa incisa</name>
    <dbReference type="NCBI Taxonomy" id="236973"/>
    <lineage>
        <taxon>Eukaryota</taxon>
        <taxon>Viridiplantae</taxon>
        <taxon>Streptophyta</taxon>
        <taxon>Embryophyta</taxon>
        <taxon>Tracheophyta</taxon>
        <taxon>Spermatophyta</taxon>
        <taxon>Magnoliopsida</taxon>
        <taxon>eudicotyledons</taxon>
        <taxon>Gunneridae</taxon>
        <taxon>Pentapetalae</taxon>
        <taxon>rosids</taxon>
        <taxon>malvids</taxon>
        <taxon>Myrtales</taxon>
        <taxon>Lythraceae</taxon>
        <taxon>Trapa</taxon>
    </lineage>
</organism>
<comment type="caution">
    <text evidence="2">The sequence shown here is derived from an EMBL/GenBank/DDBJ whole genome shotgun (WGS) entry which is preliminary data.</text>
</comment>
<evidence type="ECO:0000313" key="3">
    <source>
        <dbReference type="Proteomes" id="UP001345219"/>
    </source>
</evidence>
<gene>
    <name evidence="2" type="ORF">SAY87_030291</name>
</gene>
<protein>
    <submittedName>
        <fullName evidence="2">Uncharacterized protein</fullName>
    </submittedName>
</protein>
<dbReference type="EMBL" id="JAXIOK010000005">
    <property type="protein sequence ID" value="KAK4769759.1"/>
    <property type="molecule type" value="Genomic_DNA"/>
</dbReference>
<evidence type="ECO:0000256" key="1">
    <source>
        <dbReference type="SAM" id="Coils"/>
    </source>
</evidence>
<reference evidence="2 3" key="1">
    <citation type="journal article" date="2023" name="Hortic Res">
        <title>Pangenome of water caltrop reveals structural variations and asymmetric subgenome divergence after allopolyploidization.</title>
        <authorList>
            <person name="Zhang X."/>
            <person name="Chen Y."/>
            <person name="Wang L."/>
            <person name="Yuan Y."/>
            <person name="Fang M."/>
            <person name="Shi L."/>
            <person name="Lu R."/>
            <person name="Comes H.P."/>
            <person name="Ma Y."/>
            <person name="Chen Y."/>
            <person name="Huang G."/>
            <person name="Zhou Y."/>
            <person name="Zheng Z."/>
            <person name="Qiu Y."/>
        </authorList>
    </citation>
    <scope>NUCLEOTIDE SEQUENCE [LARGE SCALE GENOMIC DNA]</scope>
    <source>
        <tissue evidence="2">Roots</tissue>
    </source>
</reference>
<feature type="coiled-coil region" evidence="1">
    <location>
        <begin position="158"/>
        <end position="185"/>
    </location>
</feature>
<dbReference type="Proteomes" id="UP001345219">
    <property type="component" value="Chromosome 24"/>
</dbReference>
<dbReference type="AlphaFoldDB" id="A0AAN7QJQ6"/>
<accession>A0AAN7QJQ6</accession>
<name>A0AAN7QJQ6_9MYRT</name>
<sequence length="237" mass="28524">MLQMQDHIPNQLAQIYFVKLRPWENPNLHNVERRLIRKEKRSARDRLLWSIQRTDYGYGEWKWNKINLGLELLQKSHGMLTFPNNCNRGKSPQTELNFKEIDHHSLHFGLLHVRMGVVEERQIRRKIKEVEKTSRNWCVSMECYNDKIRRLDWESWKLNFKNDEKEQIHQEMEKLKLEKEDAIESAALGGKMWNSLGSKEDIKQKNKFIDDDLDGQRAEYLKYNAQFISIKEEIKNV</sequence>